<dbReference type="EMBL" id="JAFNEN010000196">
    <property type="protein sequence ID" value="KAG8190005.1"/>
    <property type="molecule type" value="Genomic_DNA"/>
</dbReference>
<feature type="compositionally biased region" description="Basic and acidic residues" evidence="1">
    <location>
        <begin position="670"/>
        <end position="685"/>
    </location>
</feature>
<dbReference type="Proteomes" id="UP000827092">
    <property type="component" value="Unassembled WGS sequence"/>
</dbReference>
<dbReference type="PANTHER" id="PTHR10398:SF2">
    <property type="entry name" value="AFADIN"/>
    <property type="match status" value="1"/>
</dbReference>
<feature type="compositionally biased region" description="Polar residues" evidence="1">
    <location>
        <begin position="345"/>
        <end position="357"/>
    </location>
</feature>
<sequence>MVSQSQEEWCDDGGLEGSRPRPTKTPPSYYDAVRSRHSLSQPPKSPERQDKSHLQQVKYNSLPRPLPQRFPPTMTNGQPVRSPWSEDPYAPNGTMRQQYDSPPKPANRVPLPLQVHHEKSPMKRGLEDAGCPPQFRGGPRQPTEKLTVDCSPRNGLDAMRKEGGMPYMRPEIRPPPPVPGRRPPQHRGTTLPNGMNGSNNMPKRDNMQNSGLLRRCYPLSSNGSTSSLSGYPAPTRPVTDNAKNYEPRYSKSGKLCPFNQEPRAMPPPVVMLRTGPLGTYPDPETLKRAELAAAYNNRQPPPERQFHRPLSQGDVSQQIFVDTNSYTNGQPMTTDHLAIPYRIPQVSSPKNGRSASNGMGLKNEPLSLPCSRQQMSPALQNSSPMSEYKSRTLPRDGSSNVEYRNRRSESSPGGNAYAPRNGVPRRNSTHNDGRMAHENDVIYANQQLPYRQTNGNNGYLSDQQRTPPTMNGNGIYENSQPRSGPRGILESGPNLQPRRDIKEPNPQHLSRTSLQDSSENLYTNHHIAKTHYNNQQSSSSGHQPPSNFENKHKNPRGDRRNTHPPPPVAQKPSQNLPQPTEMVLISETRGWNGQASSMYPKDVVKPTPRMPRLPNGVLASNAQLATVPAFQCVINELSTHPLHHISSPQTTSSSTLSLRSLDSSSTSSRDFGRKPSKSDSSADLRRSSEKFVQSSITFQNFTCDTRLAYRKSPSSSSRKDCDRLIKINIKLFCLISQSCFSFIRDGLKLTQPTGKSLLSASMSSLCSDASSSWERMNDEKKKEKGSIFTTSPWEREKKEKLQQEQVLDARRVRDQEIAWLESVPEDRRSEKQSEWLRILRLEREFQRRAEMEPDDDGDSGDESSDDTATEERVDKVSSFPRDKLKVIPNERMGLKLLDDLLVNPTKSSPDKERDMILRTPSEKHFIPLDVTIPDNEIPSPTLPMTNNILKISSDQPSEGRSSKPPVPAPRPSKTCTPVSLCEVTRSPEIDNMLNGFGYGGDMESNVSSLAKLDISDSSAFFCSIENGDHSSRSTPQDNWLIEVPNSFEVPDDEARQDDAFHRNHSVGSQEGDVMEPKPKQHNGIYHDAFIDQRSRQQNGSHSRDDLREQKARQHTGIYEAVVVDTKLKPQNGHRVGSTSVDHKSNHYNGEQSRIYENIKPADYHYLRTQTVSGSSFTSHTLPKTVVSANNTPLATKSPPRSRPHDKKFPIMGVSSTLTKKGNGYVPSDVDMLPSLYASCKAQQNGYVKEVPSDLVDKSPEFKKMWISRPEKLTFQDKIRKFSIQAGEDDAPRDRVKNSRAQREIENKFVEGHKRPGFQKPVEF</sequence>
<feature type="region of interest" description="Disordered" evidence="1">
    <location>
        <begin position="1189"/>
        <end position="1209"/>
    </location>
</feature>
<feature type="compositionally biased region" description="Basic and acidic residues" evidence="1">
    <location>
        <begin position="549"/>
        <end position="561"/>
    </location>
</feature>
<evidence type="ECO:0000313" key="3">
    <source>
        <dbReference type="Proteomes" id="UP000827092"/>
    </source>
</evidence>
<feature type="region of interest" description="Disordered" evidence="1">
    <location>
        <begin position="1062"/>
        <end position="1081"/>
    </location>
</feature>
<feature type="compositionally biased region" description="Polar residues" evidence="1">
    <location>
        <begin position="370"/>
        <end position="385"/>
    </location>
</feature>
<dbReference type="GO" id="GO:0005911">
    <property type="term" value="C:cell-cell junction"/>
    <property type="evidence" value="ECO:0007669"/>
    <property type="project" value="InterPro"/>
</dbReference>
<feature type="compositionally biased region" description="Acidic residues" evidence="1">
    <location>
        <begin position="852"/>
        <end position="868"/>
    </location>
</feature>
<feature type="compositionally biased region" description="Low complexity" evidence="1">
    <location>
        <begin position="221"/>
        <end position="230"/>
    </location>
</feature>
<organism evidence="2 3">
    <name type="scientific">Oedothorax gibbosus</name>
    <dbReference type="NCBI Taxonomy" id="931172"/>
    <lineage>
        <taxon>Eukaryota</taxon>
        <taxon>Metazoa</taxon>
        <taxon>Ecdysozoa</taxon>
        <taxon>Arthropoda</taxon>
        <taxon>Chelicerata</taxon>
        <taxon>Arachnida</taxon>
        <taxon>Araneae</taxon>
        <taxon>Araneomorphae</taxon>
        <taxon>Entelegynae</taxon>
        <taxon>Araneoidea</taxon>
        <taxon>Linyphiidae</taxon>
        <taxon>Erigoninae</taxon>
        <taxon>Oedothorax</taxon>
    </lineage>
</organism>
<accession>A0AAV6UZQ5</accession>
<feature type="region of interest" description="Disordered" evidence="1">
    <location>
        <begin position="344"/>
        <end position="433"/>
    </location>
</feature>
<feature type="compositionally biased region" description="Low complexity" evidence="1">
    <location>
        <begin position="533"/>
        <end position="547"/>
    </location>
</feature>
<name>A0AAV6UZQ5_9ARAC</name>
<feature type="compositionally biased region" description="Polar residues" evidence="1">
    <location>
        <begin position="451"/>
        <end position="482"/>
    </location>
</feature>
<feature type="region of interest" description="Disordered" evidence="1">
    <location>
        <begin position="947"/>
        <end position="977"/>
    </location>
</feature>
<feature type="region of interest" description="Disordered" evidence="1">
    <location>
        <begin position="1"/>
        <end position="208"/>
    </location>
</feature>
<comment type="caution">
    <text evidence="2">The sequence shown here is derived from an EMBL/GenBank/DDBJ whole genome shotgun (WGS) entry which is preliminary data.</text>
</comment>
<keyword evidence="3" id="KW-1185">Reference proteome</keyword>
<feature type="region of interest" description="Disordered" evidence="1">
    <location>
        <begin position="848"/>
        <end position="876"/>
    </location>
</feature>
<feature type="region of interest" description="Disordered" evidence="1">
    <location>
        <begin position="642"/>
        <end position="685"/>
    </location>
</feature>
<evidence type="ECO:0000313" key="2">
    <source>
        <dbReference type="EMBL" id="KAG8190005.1"/>
    </source>
</evidence>
<dbReference type="InterPro" id="IPR028842">
    <property type="entry name" value="Afadin"/>
</dbReference>
<gene>
    <name evidence="2" type="ORF">JTE90_000104</name>
</gene>
<dbReference type="PANTHER" id="PTHR10398">
    <property type="entry name" value="AFADIN"/>
    <property type="match status" value="1"/>
</dbReference>
<feature type="compositionally biased region" description="Basic and acidic residues" evidence="1">
    <location>
        <begin position="1101"/>
        <end position="1111"/>
    </location>
</feature>
<protein>
    <submittedName>
        <fullName evidence="2">Uncharacterized protein</fullName>
    </submittedName>
</protein>
<feature type="region of interest" description="Disordered" evidence="1">
    <location>
        <begin position="451"/>
        <end position="515"/>
    </location>
</feature>
<feature type="compositionally biased region" description="Basic and acidic residues" evidence="1">
    <location>
        <begin position="115"/>
        <end position="127"/>
    </location>
</feature>
<feature type="compositionally biased region" description="Polar residues" evidence="1">
    <location>
        <begin position="947"/>
        <end position="959"/>
    </location>
</feature>
<proteinExistence type="predicted"/>
<feature type="compositionally biased region" description="Low complexity" evidence="1">
    <location>
        <begin position="646"/>
        <end position="668"/>
    </location>
</feature>
<feature type="region of interest" description="Disordered" evidence="1">
    <location>
        <begin position="533"/>
        <end position="578"/>
    </location>
</feature>
<reference evidence="2 3" key="1">
    <citation type="journal article" date="2022" name="Nat. Ecol. Evol.">
        <title>A masculinizing supergene underlies an exaggerated male reproductive morph in a spider.</title>
        <authorList>
            <person name="Hendrickx F."/>
            <person name="De Corte Z."/>
            <person name="Sonet G."/>
            <person name="Van Belleghem S.M."/>
            <person name="Kostlbacher S."/>
            <person name="Vangestel C."/>
        </authorList>
    </citation>
    <scope>NUCLEOTIDE SEQUENCE [LARGE SCALE GENOMIC DNA]</scope>
    <source>
        <strain evidence="2">W744_W776</strain>
    </source>
</reference>
<feature type="region of interest" description="Disordered" evidence="1">
    <location>
        <begin position="1091"/>
        <end position="1112"/>
    </location>
</feature>
<evidence type="ECO:0000256" key="1">
    <source>
        <dbReference type="SAM" id="MobiDB-lite"/>
    </source>
</evidence>
<feature type="region of interest" description="Disordered" evidence="1">
    <location>
        <begin position="221"/>
        <end position="262"/>
    </location>
</feature>
<feature type="compositionally biased region" description="Pro residues" evidence="1">
    <location>
        <begin position="173"/>
        <end position="182"/>
    </location>
</feature>
<feature type="compositionally biased region" description="Polar residues" evidence="1">
    <location>
        <begin position="188"/>
        <end position="208"/>
    </location>
</feature>